<dbReference type="AlphaFoldDB" id="A0A0T9UPY0"/>
<evidence type="ECO:0000313" key="2">
    <source>
        <dbReference type="Proteomes" id="UP000040088"/>
    </source>
</evidence>
<accession>A0A0T9UPY0</accession>
<evidence type="ECO:0000313" key="1">
    <source>
        <dbReference type="EMBL" id="CNL57043.1"/>
    </source>
</evidence>
<gene>
    <name evidence="1" type="ORF">ERS008460_03224</name>
</gene>
<organism evidence="1 2">
    <name type="scientific">Yersinia aleksiciae</name>
    <dbReference type="NCBI Taxonomy" id="263819"/>
    <lineage>
        <taxon>Bacteria</taxon>
        <taxon>Pseudomonadati</taxon>
        <taxon>Pseudomonadota</taxon>
        <taxon>Gammaproteobacteria</taxon>
        <taxon>Enterobacterales</taxon>
        <taxon>Yersiniaceae</taxon>
        <taxon>Yersinia</taxon>
    </lineage>
</organism>
<reference evidence="2" key="1">
    <citation type="submission" date="2015-03" db="EMBL/GenBank/DDBJ databases">
        <authorList>
            <consortium name="Pathogen Informatics"/>
        </authorList>
    </citation>
    <scope>NUCLEOTIDE SEQUENCE [LARGE SCALE GENOMIC DNA]</scope>
    <source>
        <strain evidence="2">IP27925</strain>
    </source>
</reference>
<protein>
    <submittedName>
        <fullName evidence="1">Uncharacterized protein</fullName>
    </submittedName>
</protein>
<name>A0A0T9UPY0_YERAE</name>
<dbReference type="Proteomes" id="UP000040088">
    <property type="component" value="Unassembled WGS sequence"/>
</dbReference>
<dbReference type="EMBL" id="CQEM01000016">
    <property type="protein sequence ID" value="CNL57043.1"/>
    <property type="molecule type" value="Genomic_DNA"/>
</dbReference>
<proteinExistence type="predicted"/>
<sequence>MGAKTRPRGEKRRADRPWEAIARHFFQQQPQHGPPLELFTTVRLQLLTNIEQEQLIIAG</sequence>